<feature type="compositionally biased region" description="Basic and acidic residues" evidence="1">
    <location>
        <begin position="170"/>
        <end position="221"/>
    </location>
</feature>
<accession>A0A1X6PL19</accession>
<feature type="compositionally biased region" description="Basic residues" evidence="1">
    <location>
        <begin position="97"/>
        <end position="108"/>
    </location>
</feature>
<keyword evidence="3" id="KW-1185">Reference proteome</keyword>
<dbReference type="AlphaFoldDB" id="A0A1X6PL19"/>
<feature type="compositionally biased region" description="Pro residues" evidence="1">
    <location>
        <begin position="142"/>
        <end position="157"/>
    </location>
</feature>
<feature type="compositionally biased region" description="Pro residues" evidence="1">
    <location>
        <begin position="18"/>
        <end position="30"/>
    </location>
</feature>
<proteinExistence type="predicted"/>
<evidence type="ECO:0000313" key="2">
    <source>
        <dbReference type="EMBL" id="OSX81353.1"/>
    </source>
</evidence>
<name>A0A1X6PL19_PORUM</name>
<evidence type="ECO:0000256" key="1">
    <source>
        <dbReference type="SAM" id="MobiDB-lite"/>
    </source>
</evidence>
<sequence>MTKRHGQGHATHVNRSVPLPPPQPAPPLWPHPRETQQSQRLGRPPSAPARCPHRREPTPRGGPRTPAASRLRRHPRRCGSPSRCPHPPEPLAPARHTCPRRSPPRRCARGTAPLPRATQPPPPHGAVGPGWRRCQPSRHGHPPPPPPPPRRPAPRVPPRAAASPPGNDDAVPHRRNAEWQHRDTAAQRRDLVPVEQKRGHVEGHMPKGGRRLDAHGARREGGLVGGPAVRRAGRPTATARREGRQRVCDRPVGEVLHPRLRVVAAEAVRRRHVSGRDRHHPGGGDRHGRGGGGWYRRRWAAATIARVGCRLGRPRWREGGEESRAGA</sequence>
<dbReference type="EMBL" id="KV918763">
    <property type="protein sequence ID" value="OSX81353.1"/>
    <property type="molecule type" value="Genomic_DNA"/>
</dbReference>
<dbReference type="Proteomes" id="UP000218209">
    <property type="component" value="Unassembled WGS sequence"/>
</dbReference>
<reference evidence="2 3" key="1">
    <citation type="submission" date="2017-03" db="EMBL/GenBank/DDBJ databases">
        <title>WGS assembly of Porphyra umbilicalis.</title>
        <authorList>
            <person name="Brawley S.H."/>
            <person name="Blouin N.A."/>
            <person name="Ficko-Blean E."/>
            <person name="Wheeler G.L."/>
            <person name="Lohr M."/>
            <person name="Goodson H.V."/>
            <person name="Jenkins J.W."/>
            <person name="Blaby-Haas C.E."/>
            <person name="Helliwell K.E."/>
            <person name="Chan C."/>
            <person name="Marriage T."/>
            <person name="Bhattacharya D."/>
            <person name="Klein A.S."/>
            <person name="Badis Y."/>
            <person name="Brodie J."/>
            <person name="Cao Y."/>
            <person name="Collen J."/>
            <person name="Dittami S.M."/>
            <person name="Gachon C.M."/>
            <person name="Green B.R."/>
            <person name="Karpowicz S."/>
            <person name="Kim J.W."/>
            <person name="Kudahl U."/>
            <person name="Lin S."/>
            <person name="Michel G."/>
            <person name="Mittag M."/>
            <person name="Olson B.J."/>
            <person name="Pangilinan J."/>
            <person name="Peng Y."/>
            <person name="Qiu H."/>
            <person name="Shu S."/>
            <person name="Singer J.T."/>
            <person name="Smith A.G."/>
            <person name="Sprecher B.N."/>
            <person name="Wagner V."/>
            <person name="Wang W."/>
            <person name="Wang Z.-Y."/>
            <person name="Yan J."/>
            <person name="Yarish C."/>
            <person name="Zoeuner-Riek S."/>
            <person name="Zhuang Y."/>
            <person name="Zou Y."/>
            <person name="Lindquist E.A."/>
            <person name="Grimwood J."/>
            <person name="Barry K."/>
            <person name="Rokhsar D.S."/>
            <person name="Schmutz J."/>
            <person name="Stiller J.W."/>
            <person name="Grossman A.R."/>
            <person name="Prochnik S.E."/>
        </authorList>
    </citation>
    <scope>NUCLEOTIDE SEQUENCE [LARGE SCALE GENOMIC DNA]</scope>
    <source>
        <strain evidence="2">4086291</strain>
    </source>
</reference>
<protein>
    <submittedName>
        <fullName evidence="2">Uncharacterized protein</fullName>
    </submittedName>
</protein>
<gene>
    <name evidence="2" type="ORF">BU14_0022s0074</name>
</gene>
<feature type="region of interest" description="Disordered" evidence="1">
    <location>
        <begin position="1"/>
        <end position="245"/>
    </location>
</feature>
<evidence type="ECO:0000313" key="3">
    <source>
        <dbReference type="Proteomes" id="UP000218209"/>
    </source>
</evidence>
<organism evidence="2 3">
    <name type="scientific">Porphyra umbilicalis</name>
    <name type="common">Purple laver</name>
    <name type="synonym">Red alga</name>
    <dbReference type="NCBI Taxonomy" id="2786"/>
    <lineage>
        <taxon>Eukaryota</taxon>
        <taxon>Rhodophyta</taxon>
        <taxon>Bangiophyceae</taxon>
        <taxon>Bangiales</taxon>
        <taxon>Bangiaceae</taxon>
        <taxon>Porphyra</taxon>
    </lineage>
</organism>
<feature type="compositionally biased region" description="Low complexity" evidence="1">
    <location>
        <begin position="226"/>
        <end position="238"/>
    </location>
</feature>